<dbReference type="EMBL" id="JAAAML010000001">
    <property type="protein sequence ID" value="MCO6407189.1"/>
    <property type="molecule type" value="Genomic_DNA"/>
</dbReference>
<sequence>MTLSTFGAAVKFDSYQSLRNWICDADRPIEIQDFVFPEVIAGDCSDLVGKYKSALEPHRGPRGIHGPFFGLDLSNPDRAIRAVIQERFLKGLEIAESLSATHMVIHSPFTYWHLLNHRNYPDVLGLMFSAAADCLEPVLKRAAETGCTLMLENIDDTDPATRVELVRQIDHPNLKISIDTGHADLAHGRYQAPPVNDFIAAAAGHLGHVHLQDVDGYADRHWHPGEGRISWQPLLDALEGLEETPRLILEVRHHPERLPATVRWLEGLGRSE</sequence>
<evidence type="ECO:0000313" key="2">
    <source>
        <dbReference type="EMBL" id="MCO6407189.1"/>
    </source>
</evidence>
<dbReference type="Pfam" id="PF01261">
    <property type="entry name" value="AP_endonuc_2"/>
    <property type="match status" value="1"/>
</dbReference>
<dbReference type="InterPro" id="IPR050312">
    <property type="entry name" value="IolE/XylAMocC-like"/>
</dbReference>
<keyword evidence="3" id="KW-1185">Reference proteome</keyword>
<dbReference type="SUPFAM" id="SSF51658">
    <property type="entry name" value="Xylose isomerase-like"/>
    <property type="match status" value="1"/>
</dbReference>
<reference evidence="2 3" key="1">
    <citation type="submission" date="2020-01" db="EMBL/GenBank/DDBJ databases">
        <title>Genomes of bacteria type strains.</title>
        <authorList>
            <person name="Chen J."/>
            <person name="Zhu S."/>
            <person name="Yang J."/>
        </authorList>
    </citation>
    <scope>NUCLEOTIDE SEQUENCE [LARGE SCALE GENOMIC DNA]</scope>
    <source>
        <strain evidence="2 3">DSM 16655</strain>
    </source>
</reference>
<dbReference type="PANTHER" id="PTHR12110">
    <property type="entry name" value="HYDROXYPYRUVATE ISOMERASE"/>
    <property type="match status" value="1"/>
</dbReference>
<evidence type="ECO:0000313" key="3">
    <source>
        <dbReference type="Proteomes" id="UP001320715"/>
    </source>
</evidence>
<dbReference type="InterPro" id="IPR036237">
    <property type="entry name" value="Xyl_isomerase-like_sf"/>
</dbReference>
<dbReference type="Proteomes" id="UP001320715">
    <property type="component" value="Unassembled WGS sequence"/>
</dbReference>
<evidence type="ECO:0000259" key="1">
    <source>
        <dbReference type="Pfam" id="PF01261"/>
    </source>
</evidence>
<name>A0ABT1CLY0_9HYPH</name>
<feature type="domain" description="Xylose isomerase-like TIM barrel" evidence="1">
    <location>
        <begin position="52"/>
        <end position="266"/>
    </location>
</feature>
<proteinExistence type="predicted"/>
<organism evidence="2 3">
    <name type="scientific">Hoeflea alexandrii</name>
    <dbReference type="NCBI Taxonomy" id="288436"/>
    <lineage>
        <taxon>Bacteria</taxon>
        <taxon>Pseudomonadati</taxon>
        <taxon>Pseudomonadota</taxon>
        <taxon>Alphaproteobacteria</taxon>
        <taxon>Hyphomicrobiales</taxon>
        <taxon>Rhizobiaceae</taxon>
        <taxon>Hoeflea</taxon>
    </lineage>
</organism>
<dbReference type="RefSeq" id="WP_252914607.1">
    <property type="nucleotide sequence ID" value="NZ_JAAAML010000001.1"/>
</dbReference>
<dbReference type="PANTHER" id="PTHR12110:SF53">
    <property type="entry name" value="BLR5974 PROTEIN"/>
    <property type="match status" value="1"/>
</dbReference>
<gene>
    <name evidence="2" type="ORF">GTW23_03295</name>
</gene>
<dbReference type="Gene3D" id="3.20.20.150">
    <property type="entry name" value="Divalent-metal-dependent TIM barrel enzymes"/>
    <property type="match status" value="1"/>
</dbReference>
<protein>
    <submittedName>
        <fullName evidence="2">TIM barrel protein</fullName>
    </submittedName>
</protein>
<dbReference type="InterPro" id="IPR013022">
    <property type="entry name" value="Xyl_isomerase-like_TIM-brl"/>
</dbReference>
<comment type="caution">
    <text evidence="2">The sequence shown here is derived from an EMBL/GenBank/DDBJ whole genome shotgun (WGS) entry which is preliminary data.</text>
</comment>
<accession>A0ABT1CLY0</accession>